<evidence type="ECO:0000313" key="3">
    <source>
        <dbReference type="EMBL" id="CAF1670761.1"/>
    </source>
</evidence>
<organism evidence="2 4">
    <name type="scientific">Rotaria sordida</name>
    <dbReference type="NCBI Taxonomy" id="392033"/>
    <lineage>
        <taxon>Eukaryota</taxon>
        <taxon>Metazoa</taxon>
        <taxon>Spiralia</taxon>
        <taxon>Gnathifera</taxon>
        <taxon>Rotifera</taxon>
        <taxon>Eurotatoria</taxon>
        <taxon>Bdelloidea</taxon>
        <taxon>Philodinida</taxon>
        <taxon>Philodinidae</taxon>
        <taxon>Rotaria</taxon>
    </lineage>
</organism>
<evidence type="ECO:0000313" key="2">
    <source>
        <dbReference type="EMBL" id="CAF1544545.1"/>
    </source>
</evidence>
<proteinExistence type="predicted"/>
<dbReference type="AlphaFoldDB" id="A0A815W6P3"/>
<evidence type="ECO:0000313" key="4">
    <source>
        <dbReference type="Proteomes" id="UP000663854"/>
    </source>
</evidence>
<dbReference type="Proteomes" id="UP000663854">
    <property type="component" value="Unassembled WGS sequence"/>
</dbReference>
<comment type="caution">
    <text evidence="2">The sequence shown here is derived from an EMBL/GenBank/DDBJ whole genome shotgun (WGS) entry which is preliminary data.</text>
</comment>
<keyword evidence="1" id="KW-1133">Transmembrane helix</keyword>
<feature type="transmembrane region" description="Helical" evidence="1">
    <location>
        <begin position="84"/>
        <end position="111"/>
    </location>
</feature>
<protein>
    <submittedName>
        <fullName evidence="2">Uncharacterized protein</fullName>
    </submittedName>
</protein>
<name>A0A815W6P3_9BILA</name>
<dbReference type="Proteomes" id="UP000663870">
    <property type="component" value="Unassembled WGS sequence"/>
</dbReference>
<keyword evidence="1" id="KW-0812">Transmembrane</keyword>
<accession>A0A815W6P3</accession>
<gene>
    <name evidence="3" type="ORF">JXQ802_LOCUS57559</name>
    <name evidence="2" type="ORF">PYM288_LOCUS40957</name>
</gene>
<dbReference type="EMBL" id="CAJNOL010015209">
    <property type="protein sequence ID" value="CAF1670761.1"/>
    <property type="molecule type" value="Genomic_DNA"/>
</dbReference>
<sequence length="136" mass="15494">MKSTLECFYNLPCMIELDRHFDLSLGSSFNFSNLNENLNPPNETIETIINKLMVDSWTSNISFSSYYNTCSPSSCTYEYISQNALFFIITIILGICGGLSLGLKLLTLIILRFIKKTINNNSFNGFITMIKKLIYL</sequence>
<evidence type="ECO:0000313" key="5">
    <source>
        <dbReference type="Proteomes" id="UP000663870"/>
    </source>
</evidence>
<reference evidence="2" key="1">
    <citation type="submission" date="2021-02" db="EMBL/GenBank/DDBJ databases">
        <authorList>
            <person name="Nowell W R."/>
        </authorList>
    </citation>
    <scope>NUCLEOTIDE SEQUENCE</scope>
</reference>
<keyword evidence="1" id="KW-0472">Membrane</keyword>
<keyword evidence="5" id="KW-1185">Reference proteome</keyword>
<dbReference type="EMBL" id="CAJNOH010013315">
    <property type="protein sequence ID" value="CAF1544545.1"/>
    <property type="molecule type" value="Genomic_DNA"/>
</dbReference>
<evidence type="ECO:0000256" key="1">
    <source>
        <dbReference type="SAM" id="Phobius"/>
    </source>
</evidence>